<dbReference type="Gene3D" id="3.90.1580.10">
    <property type="entry name" value="paralog of FGE (formylglycine-generating enzyme)"/>
    <property type="match status" value="1"/>
</dbReference>
<dbReference type="RefSeq" id="WP_117352363.1">
    <property type="nucleotide sequence ID" value="NZ_CP020083.1"/>
</dbReference>
<dbReference type="SUPFAM" id="SSF56436">
    <property type="entry name" value="C-type lectin-like"/>
    <property type="match status" value="1"/>
</dbReference>
<reference evidence="4 5" key="1">
    <citation type="submission" date="2017-03" db="EMBL/GenBank/DDBJ databases">
        <title>Complete genome sequence of Blastomonas fulva degrading microcsystin LR.</title>
        <authorList>
            <person name="Lee H.-g."/>
            <person name="Jin L."/>
            <person name="oh H.-M."/>
        </authorList>
    </citation>
    <scope>NUCLEOTIDE SEQUENCE [LARGE SCALE GENOMIC DNA]</scope>
    <source>
        <strain evidence="4 5">T2</strain>
    </source>
</reference>
<sequence>MLRLVPLLALALASFGAWLMSAPDAFGQSQAREPRLALVIANGNYRGFDRLQATFGDGERIAAALSGTGFVDPGGGAVRTRRDLSAAEMEAEIAAFRAALATAGPQAFGVLYFSGHGVALGSGGDVQMVPVDGSPVGLAAGGSLSRSAVTRNLMGSGARTVLVVLDMCRNTISLPVQPMSTSDAVTGGDTLVPGSKGLRRVIRSAESSIRPDQGYLVAFSTSADQFAFDNGIFSKVLAEEIRRPQQNIADAMKRVSDRVAMAKAASFQKPTFDYGLQGQPPCFVSCDPSSGNRFYDCANCPWMRIIPAGKGVIGSPVSEPGRGKDEAAQQAAVIARDFAMGVYEVTVAEWTACVRDGGCPKLSTWAADNPNPLIPATSISHDDALSFLGWLSRQSGRAYRLPSDTEWEYASRAGASSAFPWGDSITPSEANYDHTARYQGSPTSPYRGYPEAVSGYPPNSFGLYQMQGNVWEWTSQCLDAACRNRAVRGGSFESVPAALRSANRFGVAPTKRRDDVGLRVARDLEPDEAGVGG</sequence>
<proteinExistence type="predicted"/>
<feature type="chain" id="PRO_5046845562" description="Caspase family p20 domain-containing protein" evidence="1">
    <location>
        <begin position="20"/>
        <end position="533"/>
    </location>
</feature>
<dbReference type="Gene3D" id="3.40.50.1460">
    <property type="match status" value="1"/>
</dbReference>
<accession>A0ABN5B480</accession>
<evidence type="ECO:0000259" key="2">
    <source>
        <dbReference type="Pfam" id="PF00656"/>
    </source>
</evidence>
<dbReference type="Pfam" id="PF03781">
    <property type="entry name" value="FGE-sulfatase"/>
    <property type="match status" value="1"/>
</dbReference>
<dbReference type="InterPro" id="IPR011600">
    <property type="entry name" value="Pept_C14_caspase"/>
</dbReference>
<dbReference type="SUPFAM" id="SSF52129">
    <property type="entry name" value="Caspase-like"/>
    <property type="match status" value="1"/>
</dbReference>
<evidence type="ECO:0000313" key="4">
    <source>
        <dbReference type="EMBL" id="ASR51847.1"/>
    </source>
</evidence>
<keyword evidence="5" id="KW-1185">Reference proteome</keyword>
<dbReference type="EMBL" id="CP020083">
    <property type="protein sequence ID" value="ASR51847.1"/>
    <property type="molecule type" value="Genomic_DNA"/>
</dbReference>
<evidence type="ECO:0000256" key="1">
    <source>
        <dbReference type="SAM" id="SignalP"/>
    </source>
</evidence>
<evidence type="ECO:0000259" key="3">
    <source>
        <dbReference type="Pfam" id="PF03781"/>
    </source>
</evidence>
<name>A0ABN5B480_9SPHN</name>
<dbReference type="InterPro" id="IPR029030">
    <property type="entry name" value="Caspase-like_dom_sf"/>
</dbReference>
<dbReference type="PANTHER" id="PTHR23150">
    <property type="entry name" value="SULFATASE MODIFYING FACTOR 1, 2"/>
    <property type="match status" value="1"/>
</dbReference>
<evidence type="ECO:0000313" key="5">
    <source>
        <dbReference type="Proteomes" id="UP000258016"/>
    </source>
</evidence>
<organism evidence="4 5">
    <name type="scientific">Blastomonas fulva</name>
    <dbReference type="NCBI Taxonomy" id="1550728"/>
    <lineage>
        <taxon>Bacteria</taxon>
        <taxon>Pseudomonadati</taxon>
        <taxon>Pseudomonadota</taxon>
        <taxon>Alphaproteobacteria</taxon>
        <taxon>Sphingomonadales</taxon>
        <taxon>Sphingomonadaceae</taxon>
        <taxon>Blastomonas</taxon>
    </lineage>
</organism>
<feature type="domain" description="Sulfatase-modifying factor enzyme-like" evidence="3">
    <location>
        <begin position="302"/>
        <end position="522"/>
    </location>
</feature>
<feature type="signal peptide" evidence="1">
    <location>
        <begin position="1"/>
        <end position="19"/>
    </location>
</feature>
<dbReference type="InterPro" id="IPR016187">
    <property type="entry name" value="CTDL_fold"/>
</dbReference>
<dbReference type="InterPro" id="IPR005532">
    <property type="entry name" value="SUMF_dom"/>
</dbReference>
<dbReference type="Pfam" id="PF00656">
    <property type="entry name" value="Peptidase_C14"/>
    <property type="match status" value="1"/>
</dbReference>
<dbReference type="PANTHER" id="PTHR23150:SF35">
    <property type="entry name" value="BLL6746 PROTEIN"/>
    <property type="match status" value="1"/>
</dbReference>
<dbReference type="InterPro" id="IPR042095">
    <property type="entry name" value="SUMF_sf"/>
</dbReference>
<keyword evidence="1" id="KW-0732">Signal</keyword>
<gene>
    <name evidence="4" type="ORF">B5J99_10545</name>
</gene>
<dbReference type="GeneID" id="303486008"/>
<protein>
    <recommendedName>
        <fullName evidence="6">Caspase family p20 domain-containing protein</fullName>
    </recommendedName>
</protein>
<evidence type="ECO:0008006" key="6">
    <source>
        <dbReference type="Google" id="ProtNLM"/>
    </source>
</evidence>
<dbReference type="InterPro" id="IPR051043">
    <property type="entry name" value="Sulfatase_Mod_Factor_Kinase"/>
</dbReference>
<dbReference type="Proteomes" id="UP000258016">
    <property type="component" value="Chromosome"/>
</dbReference>
<feature type="domain" description="Peptidase C14 caspase" evidence="2">
    <location>
        <begin position="35"/>
        <end position="273"/>
    </location>
</feature>